<dbReference type="PANTHER" id="PTHR31310">
    <property type="match status" value="1"/>
</dbReference>
<feature type="non-terminal residue" evidence="8">
    <location>
        <position position="325"/>
    </location>
</feature>
<name>A0A9W9KC24_9EURO</name>
<feature type="transmembrane region" description="Helical" evidence="6">
    <location>
        <begin position="226"/>
        <end position="248"/>
    </location>
</feature>
<feature type="transmembrane region" description="Helical" evidence="6">
    <location>
        <begin position="173"/>
        <end position="192"/>
    </location>
</feature>
<proteinExistence type="predicted"/>
<reference evidence="8" key="2">
    <citation type="journal article" date="2023" name="IMA Fungus">
        <title>Comparative genomic study of the Penicillium genus elucidates a diverse pangenome and 15 lateral gene transfer events.</title>
        <authorList>
            <person name="Petersen C."/>
            <person name="Sorensen T."/>
            <person name="Nielsen M.R."/>
            <person name="Sondergaard T.E."/>
            <person name="Sorensen J.L."/>
            <person name="Fitzpatrick D.A."/>
            <person name="Frisvad J.C."/>
            <person name="Nielsen K.L."/>
        </authorList>
    </citation>
    <scope>NUCLEOTIDE SEQUENCE</scope>
    <source>
        <strain evidence="8">IBT 30069</strain>
    </source>
</reference>
<evidence type="ECO:0000256" key="4">
    <source>
        <dbReference type="ARBA" id="ARBA00023136"/>
    </source>
</evidence>
<sequence length="325" mass="37690">LFTVIIAVFTIGTWINRREPTEGDPDHRTPLLQSESPSPEEVDDASGFDASKLRSLRNREYLHSRILARFPFLLEIFYWLLTYWIYQGCRAISARIIAGNESIFQKAEHHALQLLSFEHKLHIDIELSVQRFVLQKCPWLMNVLAKAYYSHIILGVMFLVYCYTFFPRDRYQGIRRALALINILAFTIISSWRCKPPRLLPEEYGFIDVLLRRNASSGSTWTQNKFQLTIAAMPSIHFGMSVFIAFCVVKYSPHLILRVLSVFWPFLMGITVLATANHFVMDGIVGVLVIGVAFWLNRVMLVLLPVERMLFRLLRLEKPRDSPPR</sequence>
<gene>
    <name evidence="8" type="ORF">N7456_006298</name>
</gene>
<evidence type="ECO:0000256" key="5">
    <source>
        <dbReference type="SAM" id="MobiDB-lite"/>
    </source>
</evidence>
<dbReference type="Pfam" id="PF14378">
    <property type="entry name" value="PAP2_3"/>
    <property type="match status" value="1"/>
</dbReference>
<dbReference type="PANTHER" id="PTHR31310:SF16">
    <property type="entry name" value="INOSITOLPHOSPHOTRANSFERASE AUR1_IPT1 DOMAIN-CONTAINING PROTEIN"/>
    <property type="match status" value="1"/>
</dbReference>
<accession>A0A9W9KC24</accession>
<dbReference type="AlphaFoldDB" id="A0A9W9KC24"/>
<dbReference type="Proteomes" id="UP001149165">
    <property type="component" value="Unassembled WGS sequence"/>
</dbReference>
<keyword evidence="4 6" id="KW-0472">Membrane</keyword>
<dbReference type="GO" id="GO:0016020">
    <property type="term" value="C:membrane"/>
    <property type="evidence" value="ECO:0007669"/>
    <property type="project" value="UniProtKB-SubCell"/>
</dbReference>
<reference evidence="8" key="1">
    <citation type="submission" date="2022-11" db="EMBL/GenBank/DDBJ databases">
        <authorList>
            <person name="Petersen C."/>
        </authorList>
    </citation>
    <scope>NUCLEOTIDE SEQUENCE</scope>
    <source>
        <strain evidence="8">IBT 30069</strain>
    </source>
</reference>
<feature type="region of interest" description="Disordered" evidence="5">
    <location>
        <begin position="19"/>
        <end position="46"/>
    </location>
</feature>
<feature type="domain" description="Inositolphosphotransferase Aur1/Ipt1" evidence="7">
    <location>
        <begin position="113"/>
        <end position="296"/>
    </location>
</feature>
<evidence type="ECO:0000259" key="7">
    <source>
        <dbReference type="Pfam" id="PF14378"/>
    </source>
</evidence>
<comment type="subcellular location">
    <subcellularLocation>
        <location evidence="1">Membrane</location>
        <topology evidence="1">Multi-pass membrane protein</topology>
    </subcellularLocation>
</comment>
<evidence type="ECO:0000256" key="1">
    <source>
        <dbReference type="ARBA" id="ARBA00004141"/>
    </source>
</evidence>
<feature type="compositionally biased region" description="Basic and acidic residues" evidence="5">
    <location>
        <begin position="19"/>
        <end position="29"/>
    </location>
</feature>
<dbReference type="InterPro" id="IPR052185">
    <property type="entry name" value="IPC_Synthase-Related"/>
</dbReference>
<feature type="transmembrane region" description="Helical" evidence="6">
    <location>
        <begin position="66"/>
        <end position="86"/>
    </location>
</feature>
<evidence type="ECO:0000256" key="6">
    <source>
        <dbReference type="SAM" id="Phobius"/>
    </source>
</evidence>
<feature type="transmembrane region" description="Helical" evidence="6">
    <location>
        <begin position="283"/>
        <end position="306"/>
    </location>
</feature>
<feature type="transmembrane region" description="Helical" evidence="6">
    <location>
        <begin position="255"/>
        <end position="277"/>
    </location>
</feature>
<keyword evidence="9" id="KW-1185">Reference proteome</keyword>
<dbReference type="InterPro" id="IPR026841">
    <property type="entry name" value="Aur1/Ipt1"/>
</dbReference>
<comment type="caution">
    <text evidence="8">The sequence shown here is derived from an EMBL/GenBank/DDBJ whole genome shotgun (WGS) entry which is preliminary data.</text>
</comment>
<evidence type="ECO:0000313" key="9">
    <source>
        <dbReference type="Proteomes" id="UP001149165"/>
    </source>
</evidence>
<dbReference type="CDD" id="cd03386">
    <property type="entry name" value="PAP2_Aur1_like"/>
    <property type="match status" value="1"/>
</dbReference>
<organism evidence="8 9">
    <name type="scientific">Penicillium angulare</name>
    <dbReference type="NCBI Taxonomy" id="116970"/>
    <lineage>
        <taxon>Eukaryota</taxon>
        <taxon>Fungi</taxon>
        <taxon>Dikarya</taxon>
        <taxon>Ascomycota</taxon>
        <taxon>Pezizomycotina</taxon>
        <taxon>Eurotiomycetes</taxon>
        <taxon>Eurotiomycetidae</taxon>
        <taxon>Eurotiales</taxon>
        <taxon>Aspergillaceae</taxon>
        <taxon>Penicillium</taxon>
    </lineage>
</organism>
<keyword evidence="3 6" id="KW-1133">Transmembrane helix</keyword>
<dbReference type="OrthoDB" id="2566866at2759"/>
<dbReference type="EMBL" id="JAPQKH010000004">
    <property type="protein sequence ID" value="KAJ5100246.1"/>
    <property type="molecule type" value="Genomic_DNA"/>
</dbReference>
<evidence type="ECO:0000313" key="8">
    <source>
        <dbReference type="EMBL" id="KAJ5100246.1"/>
    </source>
</evidence>
<evidence type="ECO:0000256" key="2">
    <source>
        <dbReference type="ARBA" id="ARBA00022692"/>
    </source>
</evidence>
<evidence type="ECO:0000256" key="3">
    <source>
        <dbReference type="ARBA" id="ARBA00022989"/>
    </source>
</evidence>
<protein>
    <recommendedName>
        <fullName evidence="7">Inositolphosphotransferase Aur1/Ipt1 domain-containing protein</fullName>
    </recommendedName>
</protein>
<keyword evidence="2 6" id="KW-0812">Transmembrane</keyword>
<feature type="transmembrane region" description="Helical" evidence="6">
    <location>
        <begin position="148"/>
        <end position="166"/>
    </location>
</feature>